<organism evidence="1 2">
    <name type="scientific">Goodea atripinnis</name>
    <dbReference type="NCBI Taxonomy" id="208336"/>
    <lineage>
        <taxon>Eukaryota</taxon>
        <taxon>Metazoa</taxon>
        <taxon>Chordata</taxon>
        <taxon>Craniata</taxon>
        <taxon>Vertebrata</taxon>
        <taxon>Euteleostomi</taxon>
        <taxon>Actinopterygii</taxon>
        <taxon>Neopterygii</taxon>
        <taxon>Teleostei</taxon>
        <taxon>Neoteleostei</taxon>
        <taxon>Acanthomorphata</taxon>
        <taxon>Ovalentaria</taxon>
        <taxon>Atherinomorphae</taxon>
        <taxon>Cyprinodontiformes</taxon>
        <taxon>Goodeidae</taxon>
        <taxon>Goodea</taxon>
    </lineage>
</organism>
<evidence type="ECO:0000313" key="1">
    <source>
        <dbReference type="EMBL" id="MEQ2176416.1"/>
    </source>
</evidence>
<accession>A0ABV0NYD0</accession>
<dbReference type="EMBL" id="JAHRIO010053660">
    <property type="protein sequence ID" value="MEQ2176416.1"/>
    <property type="molecule type" value="Genomic_DNA"/>
</dbReference>
<comment type="caution">
    <text evidence="1">The sequence shown here is derived from an EMBL/GenBank/DDBJ whole genome shotgun (WGS) entry which is preliminary data.</text>
</comment>
<gene>
    <name evidence="1" type="ORF">GOODEAATRI_027734</name>
</gene>
<dbReference type="Proteomes" id="UP001476798">
    <property type="component" value="Unassembled WGS sequence"/>
</dbReference>
<keyword evidence="2" id="KW-1185">Reference proteome</keyword>
<protein>
    <submittedName>
        <fullName evidence="1">Uncharacterized protein</fullName>
    </submittedName>
</protein>
<evidence type="ECO:0000313" key="2">
    <source>
        <dbReference type="Proteomes" id="UP001476798"/>
    </source>
</evidence>
<proteinExistence type="predicted"/>
<name>A0ABV0NYD0_9TELE</name>
<reference evidence="1 2" key="1">
    <citation type="submission" date="2021-06" db="EMBL/GenBank/DDBJ databases">
        <authorList>
            <person name="Palmer J.M."/>
        </authorList>
    </citation>
    <scope>NUCLEOTIDE SEQUENCE [LARGE SCALE GENOMIC DNA]</scope>
    <source>
        <strain evidence="1 2">GA_2019</strain>
        <tissue evidence="1">Muscle</tissue>
    </source>
</reference>
<sequence>MRAQLSGGKRNLNMRGNRNCNYYLFGVCCTINGWMRHETKLMRENKVFCPHIAFCFGVKLELLSAKHLEFNLPCLLNYPSCSPHLSLKKILDKLKMGQTLTF</sequence>